<evidence type="ECO:0000313" key="1">
    <source>
        <dbReference type="EMBL" id="KAL3077707.1"/>
    </source>
</evidence>
<sequence>MAVLFNGNNFRLSCKSAGCRCCWMTFLCATILNIFFASNNAEGFIMLNGKQLEDMQNVLNTQPNWASKGVRMPANVAEESADFPRFAPIAKKAAATGVLNKFGGSGARNCFFSPVSCMLLHDVPKYKKLIESTPNGGWAPLHFI</sequence>
<evidence type="ECO:0000313" key="2">
    <source>
        <dbReference type="Proteomes" id="UP001620645"/>
    </source>
</evidence>
<dbReference type="EMBL" id="JBICCN010000321">
    <property type="protein sequence ID" value="KAL3077707.1"/>
    <property type="molecule type" value="Genomic_DNA"/>
</dbReference>
<dbReference type="AlphaFoldDB" id="A0ABD2IBY6"/>
<accession>A0ABD2IBY6</accession>
<dbReference type="Proteomes" id="UP001620645">
    <property type="component" value="Unassembled WGS sequence"/>
</dbReference>
<reference evidence="1 2" key="1">
    <citation type="submission" date="2024-10" db="EMBL/GenBank/DDBJ databases">
        <authorList>
            <person name="Kim D."/>
        </authorList>
    </citation>
    <scope>NUCLEOTIDE SEQUENCE [LARGE SCALE GENOMIC DNA]</scope>
    <source>
        <strain evidence="1">Taebaek</strain>
    </source>
</reference>
<comment type="caution">
    <text evidence="1">The sequence shown here is derived from an EMBL/GenBank/DDBJ whole genome shotgun (WGS) entry which is preliminary data.</text>
</comment>
<name>A0ABD2IBY6_HETSC</name>
<organism evidence="1 2">
    <name type="scientific">Heterodera schachtii</name>
    <name type="common">Sugarbeet cyst nematode worm</name>
    <name type="synonym">Tylenchus schachtii</name>
    <dbReference type="NCBI Taxonomy" id="97005"/>
    <lineage>
        <taxon>Eukaryota</taxon>
        <taxon>Metazoa</taxon>
        <taxon>Ecdysozoa</taxon>
        <taxon>Nematoda</taxon>
        <taxon>Chromadorea</taxon>
        <taxon>Rhabditida</taxon>
        <taxon>Tylenchina</taxon>
        <taxon>Tylenchomorpha</taxon>
        <taxon>Tylenchoidea</taxon>
        <taxon>Heteroderidae</taxon>
        <taxon>Heteroderinae</taxon>
        <taxon>Heterodera</taxon>
    </lineage>
</organism>
<gene>
    <name evidence="1" type="ORF">niasHS_012897</name>
</gene>
<keyword evidence="2" id="KW-1185">Reference proteome</keyword>
<proteinExistence type="predicted"/>
<protein>
    <submittedName>
        <fullName evidence="1">Uncharacterized protein</fullName>
    </submittedName>
</protein>